<proteinExistence type="predicted"/>
<comment type="caution">
    <text evidence="1">The sequence shown here is derived from an EMBL/GenBank/DDBJ whole genome shotgun (WGS) entry which is preliminary data.</text>
</comment>
<dbReference type="AlphaFoldDB" id="A0A645ERE3"/>
<evidence type="ECO:0000313" key="1">
    <source>
        <dbReference type="EMBL" id="MPN04608.1"/>
    </source>
</evidence>
<sequence length="149" mass="16430">MLDALTKFGGYRIDRFDQNCSNANAFALYVRGGLVPGSLYSLEAKQQLYFGLALIQSVLGLEKLAGVFVDVNDLVNVERPAYRELKREILAGEIKRVLILDPSALLGNPVADRDVAELFQRANRLEIFTVIAGVERPIVVEPAMIPLAI</sequence>
<name>A0A645ERE3_9ZZZZ</name>
<dbReference type="EMBL" id="VSSQ01050523">
    <property type="protein sequence ID" value="MPN04608.1"/>
    <property type="molecule type" value="Genomic_DNA"/>
</dbReference>
<reference evidence="1" key="1">
    <citation type="submission" date="2019-08" db="EMBL/GenBank/DDBJ databases">
        <authorList>
            <person name="Kucharzyk K."/>
            <person name="Murdoch R.W."/>
            <person name="Higgins S."/>
            <person name="Loffler F."/>
        </authorList>
    </citation>
    <scope>NUCLEOTIDE SEQUENCE</scope>
</reference>
<accession>A0A645ERE3</accession>
<protein>
    <submittedName>
        <fullName evidence="1">Uncharacterized protein</fullName>
    </submittedName>
</protein>
<organism evidence="1">
    <name type="scientific">bioreactor metagenome</name>
    <dbReference type="NCBI Taxonomy" id="1076179"/>
    <lineage>
        <taxon>unclassified sequences</taxon>
        <taxon>metagenomes</taxon>
        <taxon>ecological metagenomes</taxon>
    </lineage>
</organism>
<gene>
    <name evidence="1" type="ORF">SDC9_151852</name>
</gene>